<dbReference type="AlphaFoldDB" id="A0AA45HJP1"/>
<keyword evidence="1" id="KW-1133">Transmembrane helix</keyword>
<gene>
    <name evidence="2" type="ORF">C7380_10259</name>
</gene>
<reference evidence="2 3" key="1">
    <citation type="submission" date="2018-05" db="EMBL/GenBank/DDBJ databases">
        <title>Genomic Encyclopedia of Type Strains, Phase IV (KMG-IV): sequencing the most valuable type-strain genomes for metagenomic binning, comparative biology and taxonomic classification.</title>
        <authorList>
            <person name="Goeker M."/>
        </authorList>
    </citation>
    <scope>NUCLEOTIDE SEQUENCE [LARGE SCALE GENOMIC DNA]</scope>
    <source>
        <strain evidence="2 3">DSM 24906</strain>
    </source>
</reference>
<proteinExistence type="predicted"/>
<dbReference type="InterPro" id="IPR026268">
    <property type="entry name" value="RseC"/>
</dbReference>
<keyword evidence="1" id="KW-0812">Transmembrane</keyword>
<organism evidence="2 3">
    <name type="scientific">Oceanotoga teriensis</name>
    <dbReference type="NCBI Taxonomy" id="515440"/>
    <lineage>
        <taxon>Bacteria</taxon>
        <taxon>Thermotogati</taxon>
        <taxon>Thermotogota</taxon>
        <taxon>Thermotogae</taxon>
        <taxon>Petrotogales</taxon>
        <taxon>Petrotogaceae</taxon>
        <taxon>Oceanotoga</taxon>
    </lineage>
</organism>
<keyword evidence="1" id="KW-0472">Membrane</keyword>
<feature type="transmembrane region" description="Helical" evidence="1">
    <location>
        <begin position="100"/>
        <end position="119"/>
    </location>
</feature>
<accession>A0AA45HJP1</accession>
<name>A0AA45HJP1_9BACT</name>
<sequence length="143" mass="16022">MTEMMTVIDMDSNYVYLNTNRAGECSECSLHGACNITGTPDLKLRALKNKSVNLKEGDIVLVELPKVSVSKLSFLVYGIPLIIFMAISIILNIIGFSDILSFLIGFSTMLLTYVIIGIYDKKKLKDKYLPKIIEKKDIILPEK</sequence>
<dbReference type="Pfam" id="PF04246">
    <property type="entry name" value="RseC_MucC"/>
    <property type="match status" value="1"/>
</dbReference>
<evidence type="ECO:0000256" key="1">
    <source>
        <dbReference type="SAM" id="Phobius"/>
    </source>
</evidence>
<dbReference type="Proteomes" id="UP000245921">
    <property type="component" value="Unassembled WGS sequence"/>
</dbReference>
<evidence type="ECO:0000313" key="2">
    <source>
        <dbReference type="EMBL" id="PWJ96150.1"/>
    </source>
</evidence>
<feature type="transmembrane region" description="Helical" evidence="1">
    <location>
        <begin position="74"/>
        <end position="94"/>
    </location>
</feature>
<dbReference type="PIRSF" id="PIRSF004923">
    <property type="entry name" value="RseC"/>
    <property type="match status" value="1"/>
</dbReference>
<comment type="caution">
    <text evidence="2">The sequence shown here is derived from an EMBL/GenBank/DDBJ whole genome shotgun (WGS) entry which is preliminary data.</text>
</comment>
<dbReference type="RefSeq" id="WP_109603773.1">
    <property type="nucleotide sequence ID" value="NZ_JAMHJO010000001.1"/>
</dbReference>
<dbReference type="PANTHER" id="PTHR35867:SF1">
    <property type="entry name" value="PROTEIN RSEC"/>
    <property type="match status" value="1"/>
</dbReference>
<dbReference type="InterPro" id="IPR007359">
    <property type="entry name" value="SigmaE_reg_RseC_MucC"/>
</dbReference>
<protein>
    <submittedName>
        <fullName evidence="2">RseC/MucC-like positive regulator of sigma(E)</fullName>
    </submittedName>
</protein>
<dbReference type="EMBL" id="QGGI01000002">
    <property type="protein sequence ID" value="PWJ96150.1"/>
    <property type="molecule type" value="Genomic_DNA"/>
</dbReference>
<keyword evidence="3" id="KW-1185">Reference proteome</keyword>
<dbReference type="PANTHER" id="PTHR35867">
    <property type="entry name" value="PROTEIN RSEC"/>
    <property type="match status" value="1"/>
</dbReference>
<evidence type="ECO:0000313" key="3">
    <source>
        <dbReference type="Proteomes" id="UP000245921"/>
    </source>
</evidence>